<evidence type="ECO:0000259" key="11">
    <source>
        <dbReference type="PROSITE" id="PS51671"/>
    </source>
</evidence>
<evidence type="ECO:0000256" key="3">
    <source>
        <dbReference type="ARBA" id="ARBA00004286"/>
    </source>
</evidence>
<dbReference type="InterPro" id="IPR035425">
    <property type="entry name" value="CENP-T/H4_C"/>
</dbReference>
<accession>A0AAD8KFS7</accession>
<dbReference type="AlphaFoldDB" id="A0AAD8KFS7"/>
<dbReference type="GO" id="GO:0005634">
    <property type="term" value="C:nucleus"/>
    <property type="evidence" value="ECO:0007669"/>
    <property type="project" value="UniProtKB-SubCell"/>
</dbReference>
<dbReference type="InterPro" id="IPR056816">
    <property type="entry name" value="ACR2/9/10_N"/>
</dbReference>
<dbReference type="PROSITE" id="PS51671">
    <property type="entry name" value="ACT"/>
    <property type="match status" value="1"/>
</dbReference>
<name>A0AAD8KFS7_TARER</name>
<dbReference type="CDD" id="cd22912">
    <property type="entry name" value="HFD_H4"/>
    <property type="match status" value="1"/>
</dbReference>
<dbReference type="Pfam" id="PF24926">
    <property type="entry name" value="ACT_ACR9_C"/>
    <property type="match status" value="1"/>
</dbReference>
<keyword evidence="13" id="KW-1185">Reference proteome</keyword>
<dbReference type="InterPro" id="IPR045865">
    <property type="entry name" value="ACT-like_dom_sf"/>
</dbReference>
<comment type="caution">
    <text evidence="12">The sequence shown here is derived from an EMBL/GenBank/DDBJ whole genome shotgun (WGS) entry which is preliminary data.</text>
</comment>
<dbReference type="GO" id="GO:0046982">
    <property type="term" value="F:protein heterodimerization activity"/>
    <property type="evidence" value="ECO:0007669"/>
    <property type="project" value="InterPro"/>
</dbReference>
<keyword evidence="7 10" id="KW-0238">DNA-binding</keyword>
<keyword evidence="6" id="KW-0677">Repeat</keyword>
<dbReference type="PROSITE" id="PS00047">
    <property type="entry name" value="HISTONE_H4"/>
    <property type="match status" value="1"/>
</dbReference>
<evidence type="ECO:0000256" key="1">
    <source>
        <dbReference type="ARBA" id="ARBA00002001"/>
    </source>
</evidence>
<proteinExistence type="inferred from homology"/>
<evidence type="ECO:0000256" key="10">
    <source>
        <dbReference type="RuleBase" id="RU000528"/>
    </source>
</evidence>
<reference evidence="12" key="1">
    <citation type="journal article" date="2023" name="bioRxiv">
        <title>Improved chromosome-level genome assembly for marigold (Tagetes erecta).</title>
        <authorList>
            <person name="Jiang F."/>
            <person name="Yuan L."/>
            <person name="Wang S."/>
            <person name="Wang H."/>
            <person name="Xu D."/>
            <person name="Wang A."/>
            <person name="Fan W."/>
        </authorList>
    </citation>
    <scope>NUCLEOTIDE SEQUENCE</scope>
    <source>
        <strain evidence="12">WSJ</strain>
        <tissue evidence="12">Leaf</tissue>
    </source>
</reference>
<comment type="function">
    <text evidence="1 10">Core component of nucleosome. Nucleosomes wrap and compact DNA into chromatin, limiting DNA accessibility to the cellular machineries which require DNA as a template. Histones thereby play a central role in transcription regulation, DNA repair, DNA replication and chromosomal stability. DNA accessibility is regulated via a complex set of post-translational modifications of histones, also called histone code, and nucleosome remodeling.</text>
</comment>
<evidence type="ECO:0000256" key="7">
    <source>
        <dbReference type="ARBA" id="ARBA00023125"/>
    </source>
</evidence>
<dbReference type="Proteomes" id="UP001229421">
    <property type="component" value="Unassembled WGS sequence"/>
</dbReference>
<dbReference type="SUPFAM" id="SSF55021">
    <property type="entry name" value="ACT-like"/>
    <property type="match status" value="2"/>
</dbReference>
<evidence type="ECO:0000256" key="4">
    <source>
        <dbReference type="ARBA" id="ARBA00006564"/>
    </source>
</evidence>
<dbReference type="PRINTS" id="PR00623">
    <property type="entry name" value="HISTONEH4"/>
</dbReference>
<dbReference type="InterPro" id="IPR056805">
    <property type="entry name" value="ACT_ACR9/10_C"/>
</dbReference>
<evidence type="ECO:0000313" key="13">
    <source>
        <dbReference type="Proteomes" id="UP001229421"/>
    </source>
</evidence>
<dbReference type="PANTHER" id="PTHR31096:SF14">
    <property type="entry name" value="ACT DOMAIN-CONTAINING PROTEIN ACR"/>
    <property type="match status" value="1"/>
</dbReference>
<dbReference type="InterPro" id="IPR040217">
    <property type="entry name" value="ACR1-12"/>
</dbReference>
<dbReference type="EMBL" id="JAUHHV010000006">
    <property type="protein sequence ID" value="KAK1420803.1"/>
    <property type="molecule type" value="Genomic_DNA"/>
</dbReference>
<dbReference type="InterPro" id="IPR002912">
    <property type="entry name" value="ACT_dom"/>
</dbReference>
<evidence type="ECO:0000313" key="12">
    <source>
        <dbReference type="EMBL" id="KAK1420803.1"/>
    </source>
</evidence>
<dbReference type="GO" id="GO:0000786">
    <property type="term" value="C:nucleosome"/>
    <property type="evidence" value="ECO:0007669"/>
    <property type="project" value="UniProtKB-KW"/>
</dbReference>
<evidence type="ECO:0000256" key="8">
    <source>
        <dbReference type="ARBA" id="ARBA00023242"/>
    </source>
</evidence>
<dbReference type="FunFam" id="1.10.20.10:FF:000002">
    <property type="entry name" value="Histone H4"/>
    <property type="match status" value="1"/>
</dbReference>
<dbReference type="PANTHER" id="PTHR31096">
    <property type="entry name" value="ACT DOMAIN-CONTAINING PROTEIN ACR4-RELATED"/>
    <property type="match status" value="1"/>
</dbReference>
<gene>
    <name evidence="12" type="ORF">QVD17_22673</name>
</gene>
<sequence length="572" mass="63779">MSGRGKGGKGLGKGGAKRHRKVLRDNIQGITKPAIRRLARRGGVKRISGLIYEETRGVLKIFLENVIRDAVTYTEHARRKTVTAMDVVYALKRQGRTLYGFGAFIVISISELLSNLELMLIYFFPLGGDSALANGREDSGCWSFQAAGAVPDIGNPGDDPVVIQKGKKQGDPFVITVNCPDKAGLGCDVCWIILDFGLYIVKGDITTDGIWCYIVLWVFPYSTSPNVRWSNIKERLLAVCPTFSVSAYLNETPPKPEASTVYLLTFCSTDRKGLLHDVTRVLCELELMIQRVKVTTTPDGRVLDLFFITDNLELLHTKKRRDDACDKLVAVLGESCTSVDICSAGYKNDSVPPISSLSQRAAAEIFQPELPEKEELSQALSPDVKRVKHATVMIDNSLSPAHSLLQINCVDHKGFLYDIMRILKDFDLQIAYGRFSPVNKAHRDLDLFIRQRDGLKILSGEKQEEVISRLKLEMLHPLRVIITNRGPDTELVVANPVELSGRGRPMVFYDTTLALKALGICVFSAEIGRHSTDNGEWEVYRFLLEENGKYKLGSLSVKNQIVDKVRRTLMGW</sequence>
<dbReference type="InterPro" id="IPR019809">
    <property type="entry name" value="Histone_H4_CS"/>
</dbReference>
<dbReference type="InterPro" id="IPR001951">
    <property type="entry name" value="Histone_H4"/>
</dbReference>
<dbReference type="InterPro" id="IPR009072">
    <property type="entry name" value="Histone-fold"/>
</dbReference>
<organism evidence="12 13">
    <name type="scientific">Tagetes erecta</name>
    <name type="common">African marigold</name>
    <dbReference type="NCBI Taxonomy" id="13708"/>
    <lineage>
        <taxon>Eukaryota</taxon>
        <taxon>Viridiplantae</taxon>
        <taxon>Streptophyta</taxon>
        <taxon>Embryophyta</taxon>
        <taxon>Tracheophyta</taxon>
        <taxon>Spermatophyta</taxon>
        <taxon>Magnoliopsida</taxon>
        <taxon>eudicotyledons</taxon>
        <taxon>Gunneridae</taxon>
        <taxon>Pentapetalae</taxon>
        <taxon>asterids</taxon>
        <taxon>campanulids</taxon>
        <taxon>Asterales</taxon>
        <taxon>Asteraceae</taxon>
        <taxon>Asteroideae</taxon>
        <taxon>Heliantheae alliance</taxon>
        <taxon>Tageteae</taxon>
        <taxon>Tagetes</taxon>
    </lineage>
</organism>
<dbReference type="SUPFAM" id="SSF47113">
    <property type="entry name" value="Histone-fold"/>
    <property type="match status" value="1"/>
</dbReference>
<keyword evidence="5 10" id="KW-0158">Chromosome</keyword>
<evidence type="ECO:0000256" key="6">
    <source>
        <dbReference type="ARBA" id="ARBA00022737"/>
    </source>
</evidence>
<evidence type="ECO:0000256" key="5">
    <source>
        <dbReference type="ARBA" id="ARBA00022454"/>
    </source>
</evidence>
<dbReference type="Gene3D" id="1.10.20.10">
    <property type="entry name" value="Histone, subunit A"/>
    <property type="match status" value="1"/>
</dbReference>
<keyword evidence="8 10" id="KW-0539">Nucleus</keyword>
<dbReference type="Pfam" id="PF24914">
    <property type="entry name" value="ACR10_N"/>
    <property type="match status" value="1"/>
</dbReference>
<comment type="similarity">
    <text evidence="4 10">Belongs to the histone H4 family.</text>
</comment>
<dbReference type="GO" id="GO:0030527">
    <property type="term" value="F:structural constituent of chromatin"/>
    <property type="evidence" value="ECO:0007669"/>
    <property type="project" value="InterPro"/>
</dbReference>
<evidence type="ECO:0000256" key="2">
    <source>
        <dbReference type="ARBA" id="ARBA00004123"/>
    </source>
</evidence>
<dbReference type="Pfam" id="PF24931">
    <property type="entry name" value="ACT_ACR9_3rd"/>
    <property type="match status" value="1"/>
</dbReference>
<comment type="subcellular location">
    <subcellularLocation>
        <location evidence="3">Chromosome</location>
    </subcellularLocation>
    <subcellularLocation>
        <location evidence="2">Nucleus</location>
    </subcellularLocation>
</comment>
<dbReference type="GO" id="GO:0003677">
    <property type="term" value="F:DNA binding"/>
    <property type="evidence" value="ECO:0007669"/>
    <property type="project" value="UniProtKB-KW"/>
</dbReference>
<feature type="domain" description="ACT" evidence="11">
    <location>
        <begin position="263"/>
        <end position="344"/>
    </location>
</feature>
<dbReference type="Pfam" id="PF15511">
    <property type="entry name" value="CENP-T_C"/>
    <property type="match status" value="1"/>
</dbReference>
<protein>
    <recommendedName>
        <fullName evidence="10">Histone H4</fullName>
    </recommendedName>
</protein>
<comment type="subunit">
    <text evidence="10">The nucleosome is a histone octamer containing two molecules each of H2A, H2B, H3 and H4 assembled in one H3-H4 heterotetramer and two H2A-H2B heterodimers. The octamer wraps approximately 147 bp of DNA.</text>
</comment>
<dbReference type="SMART" id="SM00417">
    <property type="entry name" value="H4"/>
    <property type="match status" value="1"/>
</dbReference>
<keyword evidence="9 10" id="KW-0544">Nucleosome core</keyword>
<evidence type="ECO:0000256" key="9">
    <source>
        <dbReference type="ARBA" id="ARBA00023269"/>
    </source>
</evidence>